<dbReference type="CDD" id="cd04301">
    <property type="entry name" value="NAT_SF"/>
    <property type="match status" value="1"/>
</dbReference>
<dbReference type="InterPro" id="IPR000182">
    <property type="entry name" value="GNAT_dom"/>
</dbReference>
<keyword evidence="5" id="KW-1185">Reference proteome</keyword>
<dbReference type="PANTHER" id="PTHR10908:SF0">
    <property type="entry name" value="SEROTONIN N-ACETYLTRANSFERASE"/>
    <property type="match status" value="1"/>
</dbReference>
<gene>
    <name evidence="4" type="ORF">H3H32_07080</name>
</gene>
<keyword evidence="1 4" id="KW-0808">Transferase</keyword>
<accession>A0A7G5H0P4</accession>
<proteinExistence type="predicted"/>
<evidence type="ECO:0000256" key="1">
    <source>
        <dbReference type="ARBA" id="ARBA00022679"/>
    </source>
</evidence>
<name>A0A7G5H0P4_9BACT</name>
<dbReference type="PANTHER" id="PTHR10908">
    <property type="entry name" value="SEROTONIN N-ACETYLTRANSFERASE"/>
    <property type="match status" value="1"/>
</dbReference>
<evidence type="ECO:0000313" key="4">
    <source>
        <dbReference type="EMBL" id="QMW04686.1"/>
    </source>
</evidence>
<evidence type="ECO:0000259" key="3">
    <source>
        <dbReference type="PROSITE" id="PS51186"/>
    </source>
</evidence>
<protein>
    <submittedName>
        <fullName evidence="4">GNAT family N-acetyltransferase</fullName>
    </submittedName>
</protein>
<dbReference type="GO" id="GO:0008080">
    <property type="term" value="F:N-acetyltransferase activity"/>
    <property type="evidence" value="ECO:0007669"/>
    <property type="project" value="UniProtKB-ARBA"/>
</dbReference>
<dbReference type="SUPFAM" id="SSF55729">
    <property type="entry name" value="Acyl-CoA N-acyltransferases (Nat)"/>
    <property type="match status" value="1"/>
</dbReference>
<evidence type="ECO:0000313" key="5">
    <source>
        <dbReference type="Proteomes" id="UP000515369"/>
    </source>
</evidence>
<reference evidence="4 5" key="1">
    <citation type="submission" date="2020-07" db="EMBL/GenBank/DDBJ databases">
        <title>Spirosoma foliorum sp. nov., isolated from the leaves on the Nejang mountain Korea, Republic of.</title>
        <authorList>
            <person name="Ho H."/>
            <person name="Lee Y.-J."/>
            <person name="Nurcahyanto D.-A."/>
            <person name="Kim S.-G."/>
        </authorList>
    </citation>
    <scope>NUCLEOTIDE SEQUENCE [LARGE SCALE GENOMIC DNA]</scope>
    <source>
        <strain evidence="4 5">PL0136</strain>
    </source>
</reference>
<dbReference type="InterPro" id="IPR016181">
    <property type="entry name" value="Acyl_CoA_acyltransferase"/>
</dbReference>
<dbReference type="Proteomes" id="UP000515369">
    <property type="component" value="Chromosome"/>
</dbReference>
<dbReference type="RefSeq" id="WP_182462039.1">
    <property type="nucleotide sequence ID" value="NZ_CP059732.1"/>
</dbReference>
<dbReference type="PROSITE" id="PS51186">
    <property type="entry name" value="GNAT"/>
    <property type="match status" value="1"/>
</dbReference>
<feature type="domain" description="N-acetyltransferase" evidence="3">
    <location>
        <begin position="1"/>
        <end position="159"/>
    </location>
</feature>
<dbReference type="EMBL" id="CP059732">
    <property type="protein sequence ID" value="QMW04686.1"/>
    <property type="molecule type" value="Genomic_DNA"/>
</dbReference>
<organism evidence="4 5">
    <name type="scientific">Spirosoma foliorum</name>
    <dbReference type="NCBI Taxonomy" id="2710596"/>
    <lineage>
        <taxon>Bacteria</taxon>
        <taxon>Pseudomonadati</taxon>
        <taxon>Bacteroidota</taxon>
        <taxon>Cytophagia</taxon>
        <taxon>Cytophagales</taxon>
        <taxon>Cytophagaceae</taxon>
        <taxon>Spirosoma</taxon>
    </lineage>
</organism>
<dbReference type="Pfam" id="PF00583">
    <property type="entry name" value="Acetyltransf_1"/>
    <property type="match status" value="1"/>
</dbReference>
<dbReference type="AlphaFoldDB" id="A0A7G5H0P4"/>
<sequence length="160" mass="18278">MTIRNATLADLEAIHSIECVCFPENEAASLASFTRRLTVFPNHFWLLETEDKLIGFINGMVTDSDTIQDDMFEQAELHDEQGRWQSVFGLAVSPDYRKQGYAELLVNHLIDRAKQQNRKGITLTCKARLIPYYEKLGFYNAGLSKSAHGGEVWYDMKLDL</sequence>
<dbReference type="InterPro" id="IPR051635">
    <property type="entry name" value="SNAT-like"/>
</dbReference>
<evidence type="ECO:0000256" key="2">
    <source>
        <dbReference type="ARBA" id="ARBA00023315"/>
    </source>
</evidence>
<keyword evidence="2" id="KW-0012">Acyltransferase</keyword>
<dbReference type="Gene3D" id="3.40.630.30">
    <property type="match status" value="1"/>
</dbReference>
<dbReference type="KEGG" id="sfol:H3H32_07080"/>